<dbReference type="NCBIfam" id="NF010411">
    <property type="entry name" value="PRK13837.1"/>
    <property type="match status" value="1"/>
</dbReference>
<dbReference type="Gene3D" id="3.30.565.10">
    <property type="entry name" value="Histidine kinase-like ATPase, C-terminal domain"/>
    <property type="match status" value="1"/>
</dbReference>
<dbReference type="InterPro" id="IPR036890">
    <property type="entry name" value="HATPase_C_sf"/>
</dbReference>
<dbReference type="OrthoDB" id="7533341at2"/>
<accession>A0A1M5W1T4</accession>
<dbReference type="InterPro" id="IPR003661">
    <property type="entry name" value="HisK_dim/P_dom"/>
</dbReference>
<evidence type="ECO:0000313" key="8">
    <source>
        <dbReference type="EMBL" id="SHH81400.1"/>
    </source>
</evidence>
<dbReference type="SMART" id="SM00387">
    <property type="entry name" value="HATPase_c"/>
    <property type="match status" value="1"/>
</dbReference>
<organism evidence="8 9">
    <name type="scientific">Bradyrhizobium erythrophlei</name>
    <dbReference type="NCBI Taxonomy" id="1437360"/>
    <lineage>
        <taxon>Bacteria</taxon>
        <taxon>Pseudomonadati</taxon>
        <taxon>Pseudomonadota</taxon>
        <taxon>Alphaproteobacteria</taxon>
        <taxon>Hyphomicrobiales</taxon>
        <taxon>Nitrobacteraceae</taxon>
        <taxon>Bradyrhizobium</taxon>
    </lineage>
</organism>
<dbReference type="CDD" id="cd00082">
    <property type="entry name" value="HisKA"/>
    <property type="match status" value="1"/>
</dbReference>
<dbReference type="InterPro" id="IPR011006">
    <property type="entry name" value="CheY-like_superfamily"/>
</dbReference>
<feature type="domain" description="Histidine kinase" evidence="6">
    <location>
        <begin position="459"/>
        <end position="680"/>
    </location>
</feature>
<comment type="catalytic activity">
    <reaction evidence="1">
        <text>ATP + protein L-histidine = ADP + protein N-phospho-L-histidine.</text>
        <dbReference type="EC" id="2.7.13.3"/>
    </reaction>
</comment>
<dbReference type="InterPro" id="IPR001789">
    <property type="entry name" value="Sig_transdc_resp-reg_receiver"/>
</dbReference>
<dbReference type="InterPro" id="IPR036097">
    <property type="entry name" value="HisK_dim/P_sf"/>
</dbReference>
<dbReference type="Pfam" id="PF19443">
    <property type="entry name" value="DAHL"/>
    <property type="match status" value="1"/>
</dbReference>
<feature type="transmembrane region" description="Helical" evidence="5">
    <location>
        <begin position="242"/>
        <end position="261"/>
    </location>
</feature>
<evidence type="ECO:0000259" key="6">
    <source>
        <dbReference type="PROSITE" id="PS50109"/>
    </source>
</evidence>
<dbReference type="InterPro" id="IPR003594">
    <property type="entry name" value="HATPase_dom"/>
</dbReference>
<dbReference type="PRINTS" id="PR00344">
    <property type="entry name" value="BCTRLSENSOR"/>
</dbReference>
<dbReference type="EC" id="2.7.13.3" evidence="2"/>
<keyword evidence="8" id="KW-0808">Transferase</keyword>
<reference evidence="8 9" key="1">
    <citation type="submission" date="2016-11" db="EMBL/GenBank/DDBJ databases">
        <authorList>
            <person name="Jaros S."/>
            <person name="Januszkiewicz K."/>
            <person name="Wedrychowicz H."/>
        </authorList>
    </citation>
    <scope>NUCLEOTIDE SEQUENCE [LARGE SCALE GENOMIC DNA]</scope>
    <source>
        <strain evidence="8 9">GAS138</strain>
    </source>
</reference>
<dbReference type="Pfam" id="PF02518">
    <property type="entry name" value="HATPase_c"/>
    <property type="match status" value="1"/>
</dbReference>
<keyword evidence="5" id="KW-0472">Membrane</keyword>
<dbReference type="InterPro" id="IPR004358">
    <property type="entry name" value="Sig_transdc_His_kin-like_C"/>
</dbReference>
<dbReference type="AlphaFoldDB" id="A0A1M5W1T4"/>
<name>A0A1M5W1T4_9BRAD</name>
<evidence type="ECO:0000256" key="4">
    <source>
        <dbReference type="PROSITE-ProRule" id="PRU00169"/>
    </source>
</evidence>
<proteinExistence type="predicted"/>
<keyword evidence="5" id="KW-0812">Transmembrane</keyword>
<evidence type="ECO:0000259" key="7">
    <source>
        <dbReference type="PROSITE" id="PS50110"/>
    </source>
</evidence>
<dbReference type="PROSITE" id="PS50110">
    <property type="entry name" value="RESPONSE_REGULATORY"/>
    <property type="match status" value="1"/>
</dbReference>
<evidence type="ECO:0000256" key="5">
    <source>
        <dbReference type="SAM" id="Phobius"/>
    </source>
</evidence>
<keyword evidence="3" id="KW-0597">Phosphoprotein</keyword>
<gene>
    <name evidence="8" type="ORF">SAMN05443248_6295</name>
</gene>
<dbReference type="PANTHER" id="PTHR43065:SF42">
    <property type="entry name" value="TWO-COMPONENT SENSOR PPRA"/>
    <property type="match status" value="1"/>
</dbReference>
<dbReference type="SUPFAM" id="SSF47384">
    <property type="entry name" value="Homodimeric domain of signal transducing histidine kinase"/>
    <property type="match status" value="1"/>
</dbReference>
<evidence type="ECO:0000256" key="1">
    <source>
        <dbReference type="ARBA" id="ARBA00000085"/>
    </source>
</evidence>
<keyword evidence="8" id="KW-0418">Kinase</keyword>
<dbReference type="PROSITE" id="PS50109">
    <property type="entry name" value="HIS_KIN"/>
    <property type="match status" value="1"/>
</dbReference>
<keyword evidence="5" id="KW-1133">Transmembrane helix</keyword>
<sequence>MKVTPAAAMVPVLVLLLTWLSVRAINPEAELFDRALGELDRFAMIESALYRDVFSARAGTLRNYDPLVWEINALHDSLGQLRKTAAIDTETTAAVDQLAASIDRQEELVEQFKSDNALLHNSLSFFGRFGVRLESSDLGPAVTAASAAMLHLTLDTSSAAVRDVKDRLDELALQRASTAGDGDVVGGLLAHGRLLHDLLPAVDNTLKAMRALPRKRDQDSLRTMVLIRQSASRTTARQFRRALYGTSLLLVGLLVYLGLRLRARANVLQRRAAFEHVIAGISMRFINAPPQNIGAEIDRALGDMAECVGSDRGYFVMSGPTPRVHAWCKAGKSFPPGWPERAPALAARFGPAVDGIIQVPRVDWMPPGVNKEACLALGLGGWACVTNVDKDGTGFVLGFDAIGRPCRITAAGELSLLRMALDTIVHAVERHSMEKERARLEQRLQQARRMETVGTFTSGIAHNFNNILGGILGHSEVIEEQLASDARPRHSLDAIRLGAERARDLVDQILTFGRPRDASRRALSAGTLVAEAASLLNVSLPPTMELVIHEPPAAAIVSGEFAQLLQVILNLCNNAAQAMGNTGRIEVETTVHEVSEARRLTHGELEPGRYVSIAVRDAGRGMDGPTMAQIFEPFFTTRSGGNGLGLATVREIVREHGGAMYVASTPGVGSCFEIWLRCLATATPAPQVDAPALALGRGETVLMVADDSSQLLREEEMLAALGYEPVGFTDKDSALAACRSASERFDVLVVGHLGSTVASLELATALHQAAPRLPVVLATKSTGEIGADALMVAGIADVVHWPIVAAEIAVALDHCSELNRREAKLPPGPPRAAYSLAH</sequence>
<dbReference type="Gene3D" id="1.10.287.130">
    <property type="match status" value="1"/>
</dbReference>
<evidence type="ECO:0000313" key="9">
    <source>
        <dbReference type="Proteomes" id="UP000189796"/>
    </source>
</evidence>
<dbReference type="PANTHER" id="PTHR43065">
    <property type="entry name" value="SENSOR HISTIDINE KINASE"/>
    <property type="match status" value="1"/>
</dbReference>
<protein>
    <recommendedName>
        <fullName evidence="2">histidine kinase</fullName>
        <ecNumber evidence="2">2.7.13.3</ecNumber>
    </recommendedName>
</protein>
<comment type="caution">
    <text evidence="4">Lacks conserved residue(s) required for the propagation of feature annotation.</text>
</comment>
<evidence type="ECO:0000256" key="3">
    <source>
        <dbReference type="ARBA" id="ARBA00022553"/>
    </source>
</evidence>
<evidence type="ECO:0000256" key="2">
    <source>
        <dbReference type="ARBA" id="ARBA00012438"/>
    </source>
</evidence>
<dbReference type="EMBL" id="LT670817">
    <property type="protein sequence ID" value="SHH81400.1"/>
    <property type="molecule type" value="Genomic_DNA"/>
</dbReference>
<feature type="domain" description="Response regulatory" evidence="7">
    <location>
        <begin position="700"/>
        <end position="816"/>
    </location>
</feature>
<dbReference type="Gene3D" id="3.40.50.2300">
    <property type="match status" value="1"/>
</dbReference>
<dbReference type="InterPro" id="IPR045812">
    <property type="entry name" value="DAHL"/>
</dbReference>
<dbReference type="GO" id="GO:0000155">
    <property type="term" value="F:phosphorelay sensor kinase activity"/>
    <property type="evidence" value="ECO:0007669"/>
    <property type="project" value="InterPro"/>
</dbReference>
<dbReference type="RefSeq" id="WP_079604720.1">
    <property type="nucleotide sequence ID" value="NZ_LT670817.1"/>
</dbReference>
<dbReference type="InterPro" id="IPR005467">
    <property type="entry name" value="His_kinase_dom"/>
</dbReference>
<dbReference type="SUPFAM" id="SSF55874">
    <property type="entry name" value="ATPase domain of HSP90 chaperone/DNA topoisomerase II/histidine kinase"/>
    <property type="match status" value="1"/>
</dbReference>
<dbReference type="Proteomes" id="UP000189796">
    <property type="component" value="Chromosome I"/>
</dbReference>
<dbReference type="SMART" id="SM00388">
    <property type="entry name" value="HisKA"/>
    <property type="match status" value="1"/>
</dbReference>
<dbReference type="SUPFAM" id="SSF52172">
    <property type="entry name" value="CheY-like"/>
    <property type="match status" value="1"/>
</dbReference>
<dbReference type="Pfam" id="PF00512">
    <property type="entry name" value="HisKA"/>
    <property type="match status" value="1"/>
</dbReference>